<accession>A0A0C9U3I5</accession>
<feature type="compositionally biased region" description="Low complexity" evidence="1">
    <location>
        <begin position="83"/>
        <end position="101"/>
    </location>
</feature>
<dbReference type="HOGENOM" id="CLU_1741755_0_0_1"/>
<dbReference type="AlphaFoldDB" id="A0A0C9U3I5"/>
<evidence type="ECO:0000313" key="2">
    <source>
        <dbReference type="EMBL" id="KIJ23677.1"/>
    </source>
</evidence>
<proteinExistence type="predicted"/>
<evidence type="ECO:0000313" key="3">
    <source>
        <dbReference type="Proteomes" id="UP000054279"/>
    </source>
</evidence>
<dbReference type="Proteomes" id="UP000054279">
    <property type="component" value="Unassembled WGS sequence"/>
</dbReference>
<reference evidence="2 3" key="1">
    <citation type="submission" date="2014-06" db="EMBL/GenBank/DDBJ databases">
        <title>Evolutionary Origins and Diversification of the Mycorrhizal Mutualists.</title>
        <authorList>
            <consortium name="DOE Joint Genome Institute"/>
            <consortium name="Mycorrhizal Genomics Consortium"/>
            <person name="Kohler A."/>
            <person name="Kuo A."/>
            <person name="Nagy L.G."/>
            <person name="Floudas D."/>
            <person name="Copeland A."/>
            <person name="Barry K.W."/>
            <person name="Cichocki N."/>
            <person name="Veneault-Fourrey C."/>
            <person name="LaButti K."/>
            <person name="Lindquist E.A."/>
            <person name="Lipzen A."/>
            <person name="Lundell T."/>
            <person name="Morin E."/>
            <person name="Murat C."/>
            <person name="Riley R."/>
            <person name="Ohm R."/>
            <person name="Sun H."/>
            <person name="Tunlid A."/>
            <person name="Henrissat B."/>
            <person name="Grigoriev I.V."/>
            <person name="Hibbett D.S."/>
            <person name="Martin F."/>
        </authorList>
    </citation>
    <scope>NUCLEOTIDE SEQUENCE [LARGE SCALE GENOMIC DNA]</scope>
    <source>
        <strain evidence="2 3">SS14</strain>
    </source>
</reference>
<name>A0A0C9U3I5_SPHS4</name>
<organism evidence="2 3">
    <name type="scientific">Sphaerobolus stellatus (strain SS14)</name>
    <dbReference type="NCBI Taxonomy" id="990650"/>
    <lineage>
        <taxon>Eukaryota</taxon>
        <taxon>Fungi</taxon>
        <taxon>Dikarya</taxon>
        <taxon>Basidiomycota</taxon>
        <taxon>Agaricomycotina</taxon>
        <taxon>Agaricomycetes</taxon>
        <taxon>Phallomycetidae</taxon>
        <taxon>Geastrales</taxon>
        <taxon>Sphaerobolaceae</taxon>
        <taxon>Sphaerobolus</taxon>
    </lineage>
</organism>
<feature type="region of interest" description="Disordered" evidence="1">
    <location>
        <begin position="83"/>
        <end position="104"/>
    </location>
</feature>
<protein>
    <submittedName>
        <fullName evidence="2">Unplaced genomic scaffold SPHSTscaffold_537, whole genome shotgun sequence</fullName>
    </submittedName>
</protein>
<evidence type="ECO:0000256" key="1">
    <source>
        <dbReference type="SAM" id="MobiDB-lite"/>
    </source>
</evidence>
<keyword evidence="3" id="KW-1185">Reference proteome</keyword>
<gene>
    <name evidence="2" type="ORF">M422DRAFT_39495</name>
</gene>
<sequence>MRVGQVRVRVGRRGVLTLHRLRVLHQDQCSVRVGRRKLLRLHYSSHNRNQQQKFKRRLMCHIMGGIILSAATSTSAQLNAQSSLSSTQATQPSTTTTSTTQPGQYHPASAYAYPQVPMSYAWQAFLLLEPRAVVKMAVLELMRTFNKSAN</sequence>
<dbReference type="EMBL" id="KN837612">
    <property type="protein sequence ID" value="KIJ23677.1"/>
    <property type="molecule type" value="Genomic_DNA"/>
</dbReference>